<proteinExistence type="predicted"/>
<dbReference type="AlphaFoldDB" id="A0A1I5UK26"/>
<dbReference type="Pfam" id="PF02108">
    <property type="entry name" value="FliH"/>
    <property type="match status" value="1"/>
</dbReference>
<keyword evidence="4" id="KW-1185">Reference proteome</keyword>
<name>A0A1I5UK26_9SPHN</name>
<feature type="region of interest" description="Disordered" evidence="1">
    <location>
        <begin position="29"/>
        <end position="71"/>
    </location>
</feature>
<keyword evidence="3" id="KW-0966">Cell projection</keyword>
<evidence type="ECO:0000256" key="1">
    <source>
        <dbReference type="SAM" id="MobiDB-lite"/>
    </source>
</evidence>
<dbReference type="Proteomes" id="UP000199586">
    <property type="component" value="Unassembled WGS sequence"/>
</dbReference>
<keyword evidence="3" id="KW-0282">Flagellum</keyword>
<reference evidence="4" key="1">
    <citation type="submission" date="2016-10" db="EMBL/GenBank/DDBJ databases">
        <authorList>
            <person name="Varghese N."/>
            <person name="Submissions S."/>
        </authorList>
    </citation>
    <scope>NUCLEOTIDE SEQUENCE [LARGE SCALE GENOMIC DNA]</scope>
    <source>
        <strain evidence="4">CGMCC 1.9113</strain>
    </source>
</reference>
<dbReference type="STRING" id="634430.SAMN04488241_11233"/>
<gene>
    <name evidence="3" type="ORF">SAMN04488241_11233</name>
</gene>
<evidence type="ECO:0000259" key="2">
    <source>
        <dbReference type="Pfam" id="PF02108"/>
    </source>
</evidence>
<dbReference type="OrthoDB" id="7583897at2"/>
<keyword evidence="3" id="KW-0969">Cilium</keyword>
<accession>A0A1I5UK26</accession>
<feature type="domain" description="Flagellar assembly protein FliH/Type III secretion system HrpE" evidence="2">
    <location>
        <begin position="129"/>
        <end position="217"/>
    </location>
</feature>
<dbReference type="EMBL" id="FOXP01000012">
    <property type="protein sequence ID" value="SFP95590.1"/>
    <property type="molecule type" value="Genomic_DNA"/>
</dbReference>
<protein>
    <submittedName>
        <fullName evidence="3">Flagellar assembly protein FliH</fullName>
    </submittedName>
</protein>
<sequence>MSDGFVAGFAARHAVAASLLQQAFAPPSGFAPRSVGEPRGGSGGGPRHFSPADPTANPTAGWDPLDAAAPPSPFVDPLPAVDPIEAAHAAGYAEGLAAAVAAAQVSTNRDAALLTGIGAALGEGRIDREAMAAQLRQTVLLLVTRIVGDVGVAADRLAARVDVAADLLADAAESAMLRVHPDDVALLDDRLPATIFAVGDASVSRGSFVLESASTVVEDGPALWMEQLAAAIDRVPLPA</sequence>
<evidence type="ECO:0000313" key="4">
    <source>
        <dbReference type="Proteomes" id="UP000199586"/>
    </source>
</evidence>
<dbReference type="RefSeq" id="WP_093334357.1">
    <property type="nucleotide sequence ID" value="NZ_FOXP01000012.1"/>
</dbReference>
<organism evidence="3 4">
    <name type="scientific">Sphingomonas rubra</name>
    <dbReference type="NCBI Taxonomy" id="634430"/>
    <lineage>
        <taxon>Bacteria</taxon>
        <taxon>Pseudomonadati</taxon>
        <taxon>Pseudomonadota</taxon>
        <taxon>Alphaproteobacteria</taxon>
        <taxon>Sphingomonadales</taxon>
        <taxon>Sphingomonadaceae</taxon>
        <taxon>Sphingomonas</taxon>
    </lineage>
</organism>
<evidence type="ECO:0000313" key="3">
    <source>
        <dbReference type="EMBL" id="SFP95590.1"/>
    </source>
</evidence>
<dbReference type="InterPro" id="IPR018035">
    <property type="entry name" value="Flagellar_FliH/T3SS_HrpE"/>
</dbReference>